<dbReference type="InterPro" id="IPR003439">
    <property type="entry name" value="ABC_transporter-like_ATP-bd"/>
</dbReference>
<dbReference type="GeneID" id="95074069"/>
<dbReference type="InterPro" id="IPR027417">
    <property type="entry name" value="P-loop_NTPase"/>
</dbReference>
<feature type="transmembrane region" description="Helical" evidence="9">
    <location>
        <begin position="140"/>
        <end position="159"/>
    </location>
</feature>
<organism evidence="13 14">
    <name type="scientific">Streptomyces diastaticus subsp. diastaticus</name>
    <dbReference type="NCBI Taxonomy" id="68040"/>
    <lineage>
        <taxon>Bacteria</taxon>
        <taxon>Bacillati</taxon>
        <taxon>Actinomycetota</taxon>
        <taxon>Actinomycetes</taxon>
        <taxon>Kitasatosporales</taxon>
        <taxon>Streptomycetaceae</taxon>
        <taxon>Streptomyces</taxon>
        <taxon>Streptomyces diastaticus group</taxon>
    </lineage>
</organism>
<evidence type="ECO:0000256" key="9">
    <source>
        <dbReference type="RuleBase" id="RU363032"/>
    </source>
</evidence>
<feature type="region of interest" description="Disordered" evidence="10">
    <location>
        <begin position="480"/>
        <end position="501"/>
    </location>
</feature>
<evidence type="ECO:0000256" key="10">
    <source>
        <dbReference type="SAM" id="MobiDB-lite"/>
    </source>
</evidence>
<reference evidence="13 14" key="1">
    <citation type="submission" date="2020-02" db="EMBL/GenBank/DDBJ databases">
        <title>Whole genome shotgun sequence of Streptomyces diastaticus subsp. diastaticus NBRC 13412.</title>
        <authorList>
            <person name="Ichikawa N."/>
            <person name="Komaki H."/>
            <person name="Tamura T."/>
        </authorList>
    </citation>
    <scope>NUCLEOTIDE SEQUENCE [LARGE SCALE GENOMIC DNA]</scope>
    <source>
        <strain evidence="13 14">NBRC 13412</strain>
    </source>
</reference>
<keyword evidence="5" id="KW-0547">Nucleotide-binding</keyword>
<dbReference type="PROSITE" id="PS50893">
    <property type="entry name" value="ABC_TRANSPORTER_2"/>
    <property type="match status" value="2"/>
</dbReference>
<keyword evidence="14" id="KW-1185">Reference proteome</keyword>
<dbReference type="SMART" id="SM00382">
    <property type="entry name" value="AAA"/>
    <property type="match status" value="2"/>
</dbReference>
<evidence type="ECO:0000256" key="2">
    <source>
        <dbReference type="ARBA" id="ARBA00005417"/>
    </source>
</evidence>
<dbReference type="InterPro" id="IPR017871">
    <property type="entry name" value="ABC_transporter-like_CS"/>
</dbReference>
<gene>
    <name evidence="13" type="ORF">Sdia_37360</name>
</gene>
<comment type="similarity">
    <text evidence="2">Belongs to the ABC transporter superfamily.</text>
</comment>
<feature type="domain" description="ABC transporter" evidence="11">
    <location>
        <begin position="610"/>
        <end position="836"/>
    </location>
</feature>
<protein>
    <recommendedName>
        <fullName evidence="15">ABC transporter ATP-binding protein</fullName>
    </recommendedName>
</protein>
<dbReference type="SUPFAM" id="SSF161098">
    <property type="entry name" value="MetI-like"/>
    <property type="match status" value="1"/>
</dbReference>
<name>A0ABQ1CRP6_STRDI</name>
<dbReference type="CDD" id="cd06261">
    <property type="entry name" value="TM_PBP2"/>
    <property type="match status" value="1"/>
</dbReference>
<evidence type="ECO:0000256" key="4">
    <source>
        <dbReference type="ARBA" id="ARBA00022692"/>
    </source>
</evidence>
<keyword evidence="3 9" id="KW-0813">Transport</keyword>
<evidence type="ECO:0000256" key="1">
    <source>
        <dbReference type="ARBA" id="ARBA00004141"/>
    </source>
</evidence>
<feature type="domain" description="ABC transporter" evidence="11">
    <location>
        <begin position="340"/>
        <end position="596"/>
    </location>
</feature>
<dbReference type="Proteomes" id="UP000472710">
    <property type="component" value="Unassembled WGS sequence"/>
</dbReference>
<evidence type="ECO:0000259" key="12">
    <source>
        <dbReference type="PROSITE" id="PS50928"/>
    </source>
</evidence>
<evidence type="ECO:0000313" key="13">
    <source>
        <dbReference type="EMBL" id="GFH72968.1"/>
    </source>
</evidence>
<keyword evidence="4 9" id="KW-0812">Transmembrane</keyword>
<feature type="transmembrane region" description="Helical" evidence="9">
    <location>
        <begin position="113"/>
        <end position="134"/>
    </location>
</feature>
<evidence type="ECO:0000313" key="14">
    <source>
        <dbReference type="Proteomes" id="UP000472710"/>
    </source>
</evidence>
<dbReference type="PROSITE" id="PS50928">
    <property type="entry name" value="ABC_TM1"/>
    <property type="match status" value="1"/>
</dbReference>
<dbReference type="EMBL" id="BLLN01000005">
    <property type="protein sequence ID" value="GFH72968.1"/>
    <property type="molecule type" value="Genomic_DNA"/>
</dbReference>
<evidence type="ECO:0000256" key="7">
    <source>
        <dbReference type="ARBA" id="ARBA00022989"/>
    </source>
</evidence>
<sequence length="836" mass="86928">MTVSPPGPRPRRLGAACLDGLALVLLGVPVLLAILGPGLAGSTAPDAAPLLPPGAGHVLGTDVLGRDVLALVLSGGRSVLAMTLAALLTAGAVGLPLGLFAAGTRRRWADETVMRGLDVLLAFPALLLVMTLAASGHQDATTLVVIAAVVQVPAVTRLVRATALAPGCRTAVEAMRMQGAPWHHIQGRYVLRRVGAPLITDAGNRGTMILALLASANFLGLGLPTDAPDWAVLVERNAEALFLQPYAVLVPAVLLTSLAVGGNLTADRLLGRTRRAQIFTGTVPKAGGADPAATDRASATTRSQTARALHPGAALGSGFAPGAVRPDHELAPGPAAEPLLVCRGLTARTSAGATLLHDVSLELGQGRCLALVGPSGSGKTTLGLAVLALTHPGLSLTGSVRLNGTDLLALSPRELRAARAGTVAHLPQDPASVLDPARRVGAVLRELAALHHSRDASPAGSVRRRRRVAAAEDVRRALRSAGLPEDGPLTRRHPHRLSGGQQQRMALATALVTRPRLLVLDEPTSGLDEHTTALLTRSLRDLMSDGTALLLITHDARLAGELADETVVLQDGRVFRRETAGRPPVPAEGAREHSGPCVPPPAPEGASDGVRAHRLTVIGDDPSRPRLSPVDLVFPPGSRTVVTGLSGAGKTTLARALAGLTPATAGRVEHRGTVLAAVAERRDRAALRAVQYVHQDTRASFDEYRSVIDQLTWTARLLRGLTSAEARQEAESLARRLGLAPDSLGRRPAALSGGQLQRAALLRALTAHPALLICDEVTSALDPPVARATVDLLAVESGRTGVAVLFVTHDRPLFDSGAHTWLQVTDGRVEVRAARR</sequence>
<feature type="transmembrane region" description="Helical" evidence="9">
    <location>
        <begin position="79"/>
        <end position="101"/>
    </location>
</feature>
<feature type="transmembrane region" description="Helical" evidence="9">
    <location>
        <begin position="243"/>
        <end position="266"/>
    </location>
</feature>
<comment type="subcellular location">
    <subcellularLocation>
        <location evidence="9">Cell membrane</location>
        <topology evidence="9">Multi-pass membrane protein</topology>
    </subcellularLocation>
    <subcellularLocation>
        <location evidence="1">Membrane</location>
        <topology evidence="1">Multi-pass membrane protein</topology>
    </subcellularLocation>
</comment>
<comment type="similarity">
    <text evidence="9">Belongs to the binding-protein-dependent transport system permease family.</text>
</comment>
<keyword evidence="7 9" id="KW-1133">Transmembrane helix</keyword>
<dbReference type="PROSITE" id="PS00211">
    <property type="entry name" value="ABC_TRANSPORTER_1"/>
    <property type="match status" value="2"/>
</dbReference>
<evidence type="ECO:0000256" key="8">
    <source>
        <dbReference type="ARBA" id="ARBA00023136"/>
    </source>
</evidence>
<evidence type="ECO:0000256" key="5">
    <source>
        <dbReference type="ARBA" id="ARBA00022741"/>
    </source>
</evidence>
<dbReference type="Pfam" id="PF00005">
    <property type="entry name" value="ABC_tran"/>
    <property type="match status" value="2"/>
</dbReference>
<dbReference type="Pfam" id="PF00528">
    <property type="entry name" value="BPD_transp_1"/>
    <property type="match status" value="1"/>
</dbReference>
<evidence type="ECO:0008006" key="15">
    <source>
        <dbReference type="Google" id="ProtNLM"/>
    </source>
</evidence>
<evidence type="ECO:0000256" key="3">
    <source>
        <dbReference type="ARBA" id="ARBA00022448"/>
    </source>
</evidence>
<keyword evidence="6" id="KW-0067">ATP-binding</keyword>
<dbReference type="RefSeq" id="WP_223123493.1">
    <property type="nucleotide sequence ID" value="NZ_BLLN01000005.1"/>
</dbReference>
<comment type="caution">
    <text evidence="13">The sequence shown here is derived from an EMBL/GenBank/DDBJ whole genome shotgun (WGS) entry which is preliminary data.</text>
</comment>
<proteinExistence type="inferred from homology"/>
<evidence type="ECO:0000256" key="6">
    <source>
        <dbReference type="ARBA" id="ARBA00022840"/>
    </source>
</evidence>
<feature type="transmembrane region" description="Helical" evidence="9">
    <location>
        <begin position="12"/>
        <end position="35"/>
    </location>
</feature>
<dbReference type="PANTHER" id="PTHR43776">
    <property type="entry name" value="TRANSPORT ATP-BINDING PROTEIN"/>
    <property type="match status" value="1"/>
</dbReference>
<dbReference type="InterPro" id="IPR000515">
    <property type="entry name" value="MetI-like"/>
</dbReference>
<feature type="region of interest" description="Disordered" evidence="10">
    <location>
        <begin position="579"/>
        <end position="608"/>
    </location>
</feature>
<feature type="domain" description="ABC transmembrane type-1" evidence="12">
    <location>
        <begin position="76"/>
        <end position="266"/>
    </location>
</feature>
<dbReference type="InterPro" id="IPR035906">
    <property type="entry name" value="MetI-like_sf"/>
</dbReference>
<accession>A0ABQ1CRP6</accession>
<dbReference type="PANTHER" id="PTHR43776:SF7">
    <property type="entry name" value="D,D-DIPEPTIDE TRANSPORT ATP-BINDING PROTEIN DDPF-RELATED"/>
    <property type="match status" value="1"/>
</dbReference>
<dbReference type="SUPFAM" id="SSF52540">
    <property type="entry name" value="P-loop containing nucleoside triphosphate hydrolases"/>
    <property type="match status" value="2"/>
</dbReference>
<evidence type="ECO:0000259" key="11">
    <source>
        <dbReference type="PROSITE" id="PS50893"/>
    </source>
</evidence>
<dbReference type="InterPro" id="IPR050319">
    <property type="entry name" value="ABC_transp_ATP-bind"/>
</dbReference>
<dbReference type="InterPro" id="IPR003593">
    <property type="entry name" value="AAA+_ATPase"/>
</dbReference>
<dbReference type="Gene3D" id="3.40.50.300">
    <property type="entry name" value="P-loop containing nucleotide triphosphate hydrolases"/>
    <property type="match status" value="2"/>
</dbReference>
<keyword evidence="8 9" id="KW-0472">Membrane</keyword>